<evidence type="ECO:0000313" key="5">
    <source>
        <dbReference type="EMBL" id="MBC8318810.1"/>
    </source>
</evidence>
<keyword evidence="5" id="KW-0670">Pyruvate</keyword>
<comment type="similarity">
    <text evidence="1 3">Belongs to the alpha-IPM synthase/homocitrate synthase family.</text>
</comment>
<protein>
    <submittedName>
        <fullName evidence="5">Pyruvate carboxyltransferase</fullName>
    </submittedName>
</protein>
<dbReference type="Proteomes" id="UP000614424">
    <property type="component" value="Unassembled WGS sequence"/>
</dbReference>
<dbReference type="Pfam" id="PF00682">
    <property type="entry name" value="HMGL-like"/>
    <property type="match status" value="1"/>
</dbReference>
<dbReference type="InterPro" id="IPR054691">
    <property type="entry name" value="LeuA/HCS_post-cat"/>
</dbReference>
<evidence type="ECO:0000256" key="3">
    <source>
        <dbReference type="RuleBase" id="RU003523"/>
    </source>
</evidence>
<dbReference type="Pfam" id="PF22617">
    <property type="entry name" value="HCS_D2"/>
    <property type="match status" value="1"/>
</dbReference>
<dbReference type="Gene3D" id="1.10.238.260">
    <property type="match status" value="1"/>
</dbReference>
<dbReference type="InterPro" id="IPR013785">
    <property type="entry name" value="Aldolase_TIM"/>
</dbReference>
<reference evidence="5 6" key="1">
    <citation type="submission" date="2020-08" db="EMBL/GenBank/DDBJ databases">
        <title>Bridging the membrane lipid divide: bacteria of the FCB group superphylum have the potential to synthesize archaeal ether lipids.</title>
        <authorList>
            <person name="Villanueva L."/>
            <person name="Von Meijenfeldt F.A.B."/>
            <person name="Westbye A.B."/>
            <person name="Yadav S."/>
            <person name="Hopmans E.C."/>
            <person name="Dutilh B.E."/>
            <person name="Sinninghe Damste J.S."/>
        </authorList>
    </citation>
    <scope>NUCLEOTIDE SEQUENCE [LARGE SCALE GENOMIC DNA]</scope>
    <source>
        <strain evidence="5">NIOZ-UU47</strain>
    </source>
</reference>
<dbReference type="PROSITE" id="PS50991">
    <property type="entry name" value="PYR_CT"/>
    <property type="match status" value="1"/>
</dbReference>
<evidence type="ECO:0000313" key="6">
    <source>
        <dbReference type="Proteomes" id="UP000614424"/>
    </source>
</evidence>
<dbReference type="EMBL" id="JACNJZ010000188">
    <property type="protein sequence ID" value="MBC8318810.1"/>
    <property type="molecule type" value="Genomic_DNA"/>
</dbReference>
<feature type="domain" description="Pyruvate carboxyltransferase" evidence="4">
    <location>
        <begin position="2"/>
        <end position="259"/>
    </location>
</feature>
<keyword evidence="2 3" id="KW-0808">Transferase</keyword>
<dbReference type="PROSITE" id="PS00815">
    <property type="entry name" value="AIPM_HOMOCIT_SYNTH_1"/>
    <property type="match status" value="1"/>
</dbReference>
<dbReference type="AlphaFoldDB" id="A0A8J6NG23"/>
<sequence>MKGLIDSTLREGSQTVGVSFSLEEKKQILTGLFQVGIEEVEIGVATSLDQDLSELIRFAGERGGSNRISLWCRCRNNDIDYAASLHPDVLSLSIPGSDLHIQKKLGWDRRRVLDTIGRSVARACSHDFKMVSLGIEDATRTDMCFLEEMVQKAVKAGVQRIRLADTVGIVSPGELAETVRKLKAQFAVDIGVHCHNDFGMATANSVTAIDAGADWADVTVLGLGERTGNAKLEEVAGYLAIRRDRVYNVEFLLPLAELIARVGSREIASYHPLLGSRIFHCETGLHLQGLERDSRTYEPYPPERVGASRKLFFGSKIGRQQVKDCLSYLGVYGPKSLQDRVLNEVRKRSVDLGRPFVHTELISMVSQVDR</sequence>
<dbReference type="InterPro" id="IPR002034">
    <property type="entry name" value="AIPM/Hcit_synth_CS"/>
</dbReference>
<dbReference type="PANTHER" id="PTHR42880">
    <property type="entry name" value="HOMOCITRATE SYNTHASE"/>
    <property type="match status" value="1"/>
</dbReference>
<accession>A0A8J6NG23</accession>
<evidence type="ECO:0000259" key="4">
    <source>
        <dbReference type="PROSITE" id="PS50991"/>
    </source>
</evidence>
<comment type="caution">
    <text evidence="5">The sequence shown here is derived from an EMBL/GenBank/DDBJ whole genome shotgun (WGS) entry which is preliminary data.</text>
</comment>
<dbReference type="PANTHER" id="PTHR42880:SF1">
    <property type="entry name" value="ISOPROPYLMALATE_HOMOCITRATE_CITRAMALATE SYNTHASE FAMILY PROTEIN"/>
    <property type="match status" value="1"/>
</dbReference>
<organism evidence="5 6">
    <name type="scientific">Candidatus Desulfobia pelagia</name>
    <dbReference type="NCBI Taxonomy" id="2841692"/>
    <lineage>
        <taxon>Bacteria</taxon>
        <taxon>Pseudomonadati</taxon>
        <taxon>Thermodesulfobacteriota</taxon>
        <taxon>Desulfobulbia</taxon>
        <taxon>Desulfobulbales</taxon>
        <taxon>Desulfobulbaceae</taxon>
        <taxon>Candidatus Desulfobia</taxon>
    </lineage>
</organism>
<dbReference type="GO" id="GO:0019752">
    <property type="term" value="P:carboxylic acid metabolic process"/>
    <property type="evidence" value="ECO:0007669"/>
    <property type="project" value="InterPro"/>
</dbReference>
<dbReference type="Gene3D" id="3.20.20.70">
    <property type="entry name" value="Aldolase class I"/>
    <property type="match status" value="1"/>
</dbReference>
<proteinExistence type="inferred from homology"/>
<dbReference type="GO" id="GO:0046912">
    <property type="term" value="F:acyltransferase activity, acyl groups converted into alkyl on transfer"/>
    <property type="evidence" value="ECO:0007669"/>
    <property type="project" value="InterPro"/>
</dbReference>
<dbReference type="PROSITE" id="PS00816">
    <property type="entry name" value="AIPM_HOMOCIT_SYNTH_2"/>
    <property type="match status" value="1"/>
</dbReference>
<dbReference type="SUPFAM" id="SSF51569">
    <property type="entry name" value="Aldolase"/>
    <property type="match status" value="1"/>
</dbReference>
<name>A0A8J6NG23_9BACT</name>
<evidence type="ECO:0000256" key="1">
    <source>
        <dbReference type="ARBA" id="ARBA00006154"/>
    </source>
</evidence>
<dbReference type="InterPro" id="IPR000891">
    <property type="entry name" value="PYR_CT"/>
</dbReference>
<evidence type="ECO:0000256" key="2">
    <source>
        <dbReference type="ARBA" id="ARBA00022679"/>
    </source>
</evidence>
<gene>
    <name evidence="5" type="ORF">H8E41_12975</name>
</gene>